<protein>
    <submittedName>
        <fullName evidence="3">DNA pilot protein</fullName>
    </submittedName>
</protein>
<feature type="compositionally biased region" description="Polar residues" evidence="1">
    <location>
        <begin position="284"/>
        <end position="294"/>
    </location>
</feature>
<evidence type="ECO:0000313" key="2">
    <source>
        <dbReference type="EMBL" id="XCD04034.1"/>
    </source>
</evidence>
<sequence>MTTVLRPTTVGRYKVGVGKVGSSSLGSRNFAGTNMSGVRGNVYSPSSGSVGSSGSGSSAGAASSVAGLSGVDLGDYSDYIRQGLDLAANNTAQSQAFAREQMDFQTAANDKAMSFSAQQAALNREWQERLSNTAHQREVDDLIKAGLNPILSANAGAYTGSGATASGVTSSGAMGNVDTTVNGLVGQLISAGIQSAANRSVAKVYTDASKYQADMQYAAAKLASETSIYNNNNTNSANKAISNINAGATIKAANAHASASRYAADQSYNASIYGSDTSRENTKDTNATSKENTSTAGYYSNYNSPFGFFKNLGIDIGNTLYDMVH</sequence>
<organism evidence="3">
    <name type="scientific">Dulem virus 169</name>
    <dbReference type="NCBI Taxonomy" id="3145646"/>
    <lineage>
        <taxon>Viruses</taxon>
        <taxon>Monodnaviria</taxon>
        <taxon>Sangervirae</taxon>
        <taxon>Phixviricota</taxon>
        <taxon>Malgrandaviricetes</taxon>
        <taxon>Petitvirales</taxon>
        <taxon>Microviridae</taxon>
        <taxon>Microvirus</taxon>
    </lineage>
</organism>
<evidence type="ECO:0000313" key="3">
    <source>
        <dbReference type="EMBL" id="XCD07859.1"/>
    </source>
</evidence>
<name>A0AAU8B6K2_9VIRU</name>
<proteinExistence type="predicted"/>
<feature type="region of interest" description="Disordered" evidence="1">
    <location>
        <begin position="275"/>
        <end position="294"/>
    </location>
</feature>
<dbReference type="EMBL" id="PP511415">
    <property type="protein sequence ID" value="XCD04034.1"/>
    <property type="molecule type" value="Genomic_DNA"/>
</dbReference>
<accession>A0AAU8B6K2</accession>
<dbReference type="EMBL" id="PP511821">
    <property type="protein sequence ID" value="XCD07859.1"/>
    <property type="molecule type" value="Genomic_DNA"/>
</dbReference>
<evidence type="ECO:0000256" key="1">
    <source>
        <dbReference type="SAM" id="MobiDB-lite"/>
    </source>
</evidence>
<reference evidence="3" key="1">
    <citation type="submission" date="2024-03" db="EMBL/GenBank/DDBJ databases">
        <title>Diverse circular DNA viruses in blood, oral, and fecal samples of captive lemurs.</title>
        <authorList>
            <person name="Paietta E.N."/>
            <person name="Kraberger S."/>
            <person name="Lund M.C."/>
            <person name="Custer J.M."/>
            <person name="Vargas K.M."/>
            <person name="Ehmke E.E."/>
            <person name="Yoder A.D."/>
            <person name="Varsani A."/>
        </authorList>
    </citation>
    <scope>NUCLEOTIDE SEQUENCE</scope>
    <source>
        <strain evidence="2">Duke_21_76</strain>
        <strain evidence="3">Duke_28FS_87</strain>
    </source>
</reference>